<proteinExistence type="predicted"/>
<dbReference type="EMBL" id="KE346376">
    <property type="protein sequence ID" value="KJE97948.1"/>
    <property type="molecule type" value="Genomic_DNA"/>
</dbReference>
<dbReference type="InterPro" id="IPR014752">
    <property type="entry name" value="Arrestin-like_C"/>
</dbReference>
<dbReference type="InterPro" id="IPR014756">
    <property type="entry name" value="Ig_E-set"/>
</dbReference>
<dbReference type="PANTHER" id="PTHR11188">
    <property type="entry name" value="ARRESTIN DOMAIN CONTAINING PROTEIN"/>
    <property type="match status" value="1"/>
</dbReference>
<dbReference type="InterPro" id="IPR011021">
    <property type="entry name" value="Arrestin-like_N"/>
</dbReference>
<dbReference type="InParanoid" id="A0A0D2WYF2"/>
<dbReference type="GO" id="GO:0015031">
    <property type="term" value="P:protein transport"/>
    <property type="evidence" value="ECO:0007669"/>
    <property type="project" value="TreeGrafter"/>
</dbReference>
<dbReference type="OrthoDB" id="7785529at2759"/>
<dbReference type="RefSeq" id="XP_004342616.1">
    <property type="nucleotide sequence ID" value="XM_004342567.2"/>
</dbReference>
<dbReference type="eggNOG" id="KOG3780">
    <property type="taxonomic scope" value="Eukaryota"/>
</dbReference>
<dbReference type="Pfam" id="PF02752">
    <property type="entry name" value="Arrestin_C"/>
    <property type="match status" value="1"/>
</dbReference>
<organism evidence="2 3">
    <name type="scientific">Capsaspora owczarzaki (strain ATCC 30864)</name>
    <dbReference type="NCBI Taxonomy" id="595528"/>
    <lineage>
        <taxon>Eukaryota</taxon>
        <taxon>Filasterea</taxon>
        <taxon>Capsaspora</taxon>
    </lineage>
</organism>
<dbReference type="OMA" id="NCKLDVT"/>
<protein>
    <recommendedName>
        <fullName evidence="1">Arrestin C-terminal-like domain-containing protein</fullName>
    </recommendedName>
</protein>
<dbReference type="SMART" id="SM01017">
    <property type="entry name" value="Arrestin_C"/>
    <property type="match status" value="1"/>
</dbReference>
<dbReference type="InterPro" id="IPR011022">
    <property type="entry name" value="Arrestin_C-like"/>
</dbReference>
<evidence type="ECO:0000313" key="2">
    <source>
        <dbReference type="EMBL" id="KJE97948.1"/>
    </source>
</evidence>
<dbReference type="SUPFAM" id="SSF81296">
    <property type="entry name" value="E set domains"/>
    <property type="match status" value="2"/>
</dbReference>
<sequence length="355" mass="39722">MNQIFIRTHKGEYVGGETIYGTVYLNLAIPLPAKSLELRVKGVERTKWNYVHYESVSDGQGGTTQRREIREHAGKKEFFKVKIVMYEYPTIFTPGYFAYPFQFTLPANLPGVFMKHKKSREDTRMKAEIFYKIKATLDIPGTKHDLKITQPLVIHERLDLAIAPQHYTKNGTVRLLCCIPRGDVNVEAWMDKNAYMAGETAQIHVRVQNGSKSNIDNFAVKLMRVITITNGHGASKVITDTVAQQQYPGCLAGESKESDIPLPLVSKKGARGAIKPATTAGLVKCVYHVDIEMQIPWAPDVEIHAPVKIYAPANFAWAQWQPPQWAAQATIQPVMGDLSVPQAVLQTQFTGLPAF</sequence>
<dbReference type="STRING" id="595528.A0A0D2WYF2"/>
<reference evidence="3" key="1">
    <citation type="submission" date="2011-02" db="EMBL/GenBank/DDBJ databases">
        <title>The Genome Sequence of Capsaspora owczarzaki ATCC 30864.</title>
        <authorList>
            <person name="Russ C."/>
            <person name="Cuomo C."/>
            <person name="Burger G."/>
            <person name="Gray M.W."/>
            <person name="Holland P.W.H."/>
            <person name="King N."/>
            <person name="Lang F.B.F."/>
            <person name="Roger A.J."/>
            <person name="Ruiz-Trillo I."/>
            <person name="Young S.K."/>
            <person name="Zeng Q."/>
            <person name="Gargeya S."/>
            <person name="Alvarado L."/>
            <person name="Berlin A."/>
            <person name="Chapman S.B."/>
            <person name="Chen Z."/>
            <person name="Freedman E."/>
            <person name="Gellesch M."/>
            <person name="Goldberg J."/>
            <person name="Griggs A."/>
            <person name="Gujja S."/>
            <person name="Heilman E."/>
            <person name="Heiman D."/>
            <person name="Howarth C."/>
            <person name="Mehta T."/>
            <person name="Neiman D."/>
            <person name="Pearson M."/>
            <person name="Roberts A."/>
            <person name="Saif S."/>
            <person name="Shea T."/>
            <person name="Shenoy N."/>
            <person name="Sisk P."/>
            <person name="Stolte C."/>
            <person name="Sykes S."/>
            <person name="White J."/>
            <person name="Yandava C."/>
            <person name="Haas B."/>
            <person name="Nusbaum C."/>
            <person name="Birren B."/>
        </authorList>
    </citation>
    <scope>NUCLEOTIDE SEQUENCE</scope>
    <source>
        <strain evidence="3">ATCC 30864</strain>
    </source>
</reference>
<dbReference type="Proteomes" id="UP000008743">
    <property type="component" value="Unassembled WGS sequence"/>
</dbReference>
<gene>
    <name evidence="2" type="ORF">CAOG_008015</name>
</gene>
<dbReference type="InterPro" id="IPR050357">
    <property type="entry name" value="Arrestin_domain-protein"/>
</dbReference>
<dbReference type="Gene3D" id="2.60.40.640">
    <property type="match status" value="2"/>
</dbReference>
<dbReference type="PANTHER" id="PTHR11188:SF17">
    <property type="entry name" value="FI21816P1"/>
    <property type="match status" value="1"/>
</dbReference>
<evidence type="ECO:0000259" key="1">
    <source>
        <dbReference type="SMART" id="SM01017"/>
    </source>
</evidence>
<keyword evidence="3" id="KW-1185">Reference proteome</keyword>
<dbReference type="GO" id="GO:0005737">
    <property type="term" value="C:cytoplasm"/>
    <property type="evidence" value="ECO:0007669"/>
    <property type="project" value="TreeGrafter"/>
</dbReference>
<name>A0A0D2WYF2_CAPO3</name>
<evidence type="ECO:0000313" key="3">
    <source>
        <dbReference type="Proteomes" id="UP000008743"/>
    </source>
</evidence>
<dbReference type="Pfam" id="PF00339">
    <property type="entry name" value="Arrestin_N"/>
    <property type="match status" value="1"/>
</dbReference>
<dbReference type="PhylomeDB" id="A0A0D2WYF2"/>
<dbReference type="AlphaFoldDB" id="A0A0D2WYF2"/>
<feature type="domain" description="Arrestin C-terminal-like" evidence="1">
    <location>
        <begin position="180"/>
        <end position="314"/>
    </location>
</feature>
<accession>A0A0D2WYF2</accession>